<feature type="region of interest" description="Disordered" evidence="6">
    <location>
        <begin position="1"/>
        <end position="20"/>
    </location>
</feature>
<protein>
    <submittedName>
        <fullName evidence="7">Uncharacterized protein</fullName>
    </submittedName>
</protein>
<reference evidence="7" key="1">
    <citation type="submission" date="2018-03" db="EMBL/GenBank/DDBJ databases">
        <authorList>
            <person name="Guldener U."/>
        </authorList>
    </citation>
    <scope>NUCLEOTIDE SEQUENCE</scope>
</reference>
<evidence type="ECO:0000256" key="4">
    <source>
        <dbReference type="ARBA" id="ARBA00023163"/>
    </source>
</evidence>
<comment type="caution">
    <text evidence="7">The sequence shown here is derived from an EMBL/GenBank/DDBJ whole genome shotgun (WGS) entry which is preliminary data.</text>
</comment>
<evidence type="ECO:0000313" key="8">
    <source>
        <dbReference type="Proteomes" id="UP001187682"/>
    </source>
</evidence>
<dbReference type="GO" id="GO:0000976">
    <property type="term" value="F:transcription cis-regulatory region binding"/>
    <property type="evidence" value="ECO:0007669"/>
    <property type="project" value="TreeGrafter"/>
</dbReference>
<evidence type="ECO:0000256" key="6">
    <source>
        <dbReference type="SAM" id="MobiDB-lite"/>
    </source>
</evidence>
<evidence type="ECO:0000256" key="2">
    <source>
        <dbReference type="ARBA" id="ARBA00023015"/>
    </source>
</evidence>
<dbReference type="CDD" id="cd12148">
    <property type="entry name" value="fungal_TF_MHR"/>
    <property type="match status" value="1"/>
</dbReference>
<sequence length="585" mass="65801">METELADAATPPHKSRKRRIPHVDLVDNPRSDVTASDHVHDAEASKEFASLLNLLRMSKKGSATNIFKRTWSHLKVQPVDPPDFVSMGLFSEVEAESYFNTFFQGCNQYVPVFDPRCDSLHGIRSRSSLLFSTICAVGCRVLNGTDSHEWHLLNFHIKRALNSVIGTPESATLETVQALLVRACYVSERSLFVTLATRLAVDLGLPEAYEQLSTRFVSRIRGSGSETRMDATAEDDSLLLMRKARTWLHLLVLGHMLHVDASDLLTFKFHGDVRRCRVLLDGRFSTDLDLHLFSQVELNVLRASTYASLSNSPGLSDDEIMDIVRDAKIDIDLWFNDWMSIFERSQSQKRQLSVNIRIQRCWADTMVLCRAVRVSGVENVDAMSETQRSILLMAKDALTEHLNIVIEEPRGYLHNLRFAMDFVWAKCAFCLLLLFKLSMLLDEDDEQTSRDLIERGKTLLAELRSAGGTADGGRSGTSRLYIQLLQTGIEKYGRTVLNENVMGQTDVLMTGANTPRRRTGVAVGSGGHNELESFVPEQFVFEWDFPGLTLFSSRTTEAGWLDDFLRSALVGEDFYGLGWNSADDV</sequence>
<dbReference type="EMBL" id="ONZQ02000001">
    <property type="protein sequence ID" value="SPN96633.1"/>
    <property type="molecule type" value="Genomic_DNA"/>
</dbReference>
<evidence type="ECO:0000256" key="5">
    <source>
        <dbReference type="ARBA" id="ARBA00023242"/>
    </source>
</evidence>
<proteinExistence type="predicted"/>
<keyword evidence="2" id="KW-0805">Transcription regulation</keyword>
<evidence type="ECO:0000256" key="1">
    <source>
        <dbReference type="ARBA" id="ARBA00004123"/>
    </source>
</evidence>
<keyword evidence="5" id="KW-0539">Nucleus</keyword>
<comment type="subcellular location">
    <subcellularLocation>
        <location evidence="1">Nucleus</location>
    </subcellularLocation>
</comment>
<accession>A0AAE8SQH9</accession>
<gene>
    <name evidence="7" type="ORF">DNG_00154</name>
</gene>
<dbReference type="AlphaFoldDB" id="A0AAE8SQH9"/>
<dbReference type="GO" id="GO:0005634">
    <property type="term" value="C:nucleus"/>
    <property type="evidence" value="ECO:0007669"/>
    <property type="project" value="UniProtKB-SubCell"/>
</dbReference>
<dbReference type="GO" id="GO:0000981">
    <property type="term" value="F:DNA-binding transcription factor activity, RNA polymerase II-specific"/>
    <property type="evidence" value="ECO:0007669"/>
    <property type="project" value="TreeGrafter"/>
</dbReference>
<name>A0AAE8SQH9_9PEZI</name>
<dbReference type="PANTHER" id="PTHR31845:SF33">
    <property type="entry name" value="ZN(II)2CYS6 TRANSCRIPTION FACTOR (EUROFUNG)"/>
    <property type="match status" value="1"/>
</dbReference>
<dbReference type="InterPro" id="IPR051089">
    <property type="entry name" value="prtT"/>
</dbReference>
<dbReference type="Proteomes" id="UP001187682">
    <property type="component" value="Unassembled WGS sequence"/>
</dbReference>
<evidence type="ECO:0000313" key="7">
    <source>
        <dbReference type="EMBL" id="SPN96633.1"/>
    </source>
</evidence>
<keyword evidence="8" id="KW-1185">Reference proteome</keyword>
<dbReference type="PANTHER" id="PTHR31845">
    <property type="entry name" value="FINGER DOMAIN PROTEIN, PUTATIVE-RELATED"/>
    <property type="match status" value="1"/>
</dbReference>
<evidence type="ECO:0000256" key="3">
    <source>
        <dbReference type="ARBA" id="ARBA00023125"/>
    </source>
</evidence>
<keyword evidence="3" id="KW-0238">DNA-binding</keyword>
<organism evidence="7 8">
    <name type="scientific">Cephalotrichum gorgonifer</name>
    <dbReference type="NCBI Taxonomy" id="2041049"/>
    <lineage>
        <taxon>Eukaryota</taxon>
        <taxon>Fungi</taxon>
        <taxon>Dikarya</taxon>
        <taxon>Ascomycota</taxon>
        <taxon>Pezizomycotina</taxon>
        <taxon>Sordariomycetes</taxon>
        <taxon>Hypocreomycetidae</taxon>
        <taxon>Microascales</taxon>
        <taxon>Microascaceae</taxon>
        <taxon>Cephalotrichum</taxon>
    </lineage>
</organism>
<keyword evidence="4" id="KW-0804">Transcription</keyword>